<evidence type="ECO:0008006" key="4">
    <source>
        <dbReference type="Google" id="ProtNLM"/>
    </source>
</evidence>
<keyword evidence="3" id="KW-1185">Reference proteome</keyword>
<sequence>MKNIKQLLLAGLLGLPGCASDATFANRPVADTGQTLQSIYGQPTVFSEGEHLVALGIDQETFRDEQGVLFLRLWVYNGGQSPLSMGHESVSAWMVEHGEAEPAGEEKALISSLSQDEFNHWRDEHTRRKILSVNDRHVGTPVSNPHLNLRGLQECDLLSEAPDGDASLGESRCIREVLDDLDYTLRKPLPTKTSFGTVARAASGRVVLLDENPFNRLVREIRYLRTTPKYRHLLQIEALAPGTVEGGYIALDIDDLPDDGARTVAVTIDAGGEQHLFHIQQSLLSPE</sequence>
<feature type="signal peptide" evidence="1">
    <location>
        <begin position="1"/>
        <end position="21"/>
    </location>
</feature>
<feature type="chain" id="PRO_5047545008" description="DUF3108 domain-containing protein" evidence="1">
    <location>
        <begin position="22"/>
        <end position="287"/>
    </location>
</feature>
<dbReference type="EMBL" id="LRFG02000001">
    <property type="protein sequence ID" value="PCO06499.1"/>
    <property type="molecule type" value="Genomic_DNA"/>
</dbReference>
<accession>A0ABX4I4Q7</accession>
<gene>
    <name evidence="2" type="ORF">AWR36_001555</name>
</gene>
<organism evidence="2 3">
    <name type="scientific">Microbulbifer flavimaris</name>
    <dbReference type="NCBI Taxonomy" id="1781068"/>
    <lineage>
        <taxon>Bacteria</taxon>
        <taxon>Pseudomonadati</taxon>
        <taxon>Pseudomonadota</taxon>
        <taxon>Gammaproteobacteria</taxon>
        <taxon>Cellvibrionales</taxon>
        <taxon>Microbulbiferaceae</taxon>
        <taxon>Microbulbifer</taxon>
    </lineage>
</organism>
<proteinExistence type="predicted"/>
<protein>
    <recommendedName>
        <fullName evidence="4">DUF3108 domain-containing protein</fullName>
    </recommendedName>
</protein>
<reference evidence="2" key="1">
    <citation type="submission" date="2017-08" db="EMBL/GenBank/DDBJ databases">
        <title>Microbulbifer marisrubri sp. nov., a halophilic alphaproteobacterium isolated from marine sediment of the Yellow Sea, China.</title>
        <authorList>
            <person name="Zhang G."/>
            <person name="Xiong Q."/>
        </authorList>
    </citation>
    <scope>NUCLEOTIDE SEQUENCE [LARGE SCALE GENOMIC DNA]</scope>
    <source>
        <strain evidence="2">WRN-8</strain>
    </source>
</reference>
<evidence type="ECO:0000313" key="2">
    <source>
        <dbReference type="EMBL" id="PCO06499.1"/>
    </source>
</evidence>
<keyword evidence="1" id="KW-0732">Signal</keyword>
<name>A0ABX4I4Q7_9GAMM</name>
<evidence type="ECO:0000313" key="3">
    <source>
        <dbReference type="Proteomes" id="UP000218427"/>
    </source>
</evidence>
<evidence type="ECO:0000256" key="1">
    <source>
        <dbReference type="SAM" id="SignalP"/>
    </source>
</evidence>
<comment type="caution">
    <text evidence="2">The sequence shown here is derived from an EMBL/GenBank/DDBJ whole genome shotgun (WGS) entry which is preliminary data.</text>
</comment>
<dbReference type="Proteomes" id="UP000218427">
    <property type="component" value="Unassembled WGS sequence"/>
</dbReference>
<dbReference type="RefSeq" id="WP_067080025.1">
    <property type="nucleotide sequence ID" value="NZ_LRFG02000001.1"/>
</dbReference>